<dbReference type="Gene3D" id="1.10.490.10">
    <property type="entry name" value="Globins"/>
    <property type="match status" value="1"/>
</dbReference>
<dbReference type="InterPro" id="IPR000971">
    <property type="entry name" value="Globin"/>
</dbReference>
<dbReference type="AlphaFoldDB" id="A0A6P7SWL6"/>
<organism evidence="2 3">
    <name type="scientific">Octopus sinensis</name>
    <name type="common">East Asian common octopus</name>
    <dbReference type="NCBI Taxonomy" id="2607531"/>
    <lineage>
        <taxon>Eukaryota</taxon>
        <taxon>Metazoa</taxon>
        <taxon>Spiralia</taxon>
        <taxon>Lophotrochozoa</taxon>
        <taxon>Mollusca</taxon>
        <taxon>Cephalopoda</taxon>
        <taxon>Coleoidea</taxon>
        <taxon>Octopodiformes</taxon>
        <taxon>Octopoda</taxon>
        <taxon>Incirrata</taxon>
        <taxon>Octopodidae</taxon>
        <taxon>Octopus</taxon>
    </lineage>
</organism>
<dbReference type="InterPro" id="IPR050532">
    <property type="entry name" value="Globin-like_OT"/>
</dbReference>
<dbReference type="PRINTS" id="PR00188">
    <property type="entry name" value="PLANTGLOBIN"/>
</dbReference>
<keyword evidence="1" id="KW-0349">Heme</keyword>
<gene>
    <name evidence="3" type="primary">LOC115217156</name>
</gene>
<dbReference type="PANTHER" id="PTHR46458:SF1">
    <property type="entry name" value="GEO09476P1"/>
    <property type="match status" value="1"/>
</dbReference>
<keyword evidence="1" id="KW-0561">Oxygen transport</keyword>
<dbReference type="PANTHER" id="PTHR46458">
    <property type="entry name" value="BLR2807 PROTEIN"/>
    <property type="match status" value="1"/>
</dbReference>
<sequence>MGSDYSKNRKLKQRKVSSKVQPSEPSHSVVISEASYGLSESNNVANYITDKQKELVLETWKIVQCNMTRVGVVMFMNLFETHPDVQDVFMPFRGLAAEDMKQNSRLISHALRVMGTVEKCLARINEPRRLEDMLKNLGARHVMYNAKVDYIDLIGPQFILAIKPEVGDHWSLEVEEAWSDLFKLITHIMKAAMAF</sequence>
<comment type="similarity">
    <text evidence="1">Belongs to the globin family.</text>
</comment>
<dbReference type="InterPro" id="IPR012292">
    <property type="entry name" value="Globin/Proto"/>
</dbReference>
<dbReference type="PROSITE" id="PS01033">
    <property type="entry name" value="GLOBIN"/>
    <property type="match status" value="1"/>
</dbReference>
<dbReference type="SUPFAM" id="SSF46458">
    <property type="entry name" value="Globin-like"/>
    <property type="match status" value="1"/>
</dbReference>
<dbReference type="Pfam" id="PF00042">
    <property type="entry name" value="Globin"/>
    <property type="match status" value="1"/>
</dbReference>
<dbReference type="GO" id="GO:0020037">
    <property type="term" value="F:heme binding"/>
    <property type="evidence" value="ECO:0007669"/>
    <property type="project" value="InterPro"/>
</dbReference>
<protein>
    <submittedName>
        <fullName evidence="3">Non-symbiotic hemoglobin-like</fullName>
    </submittedName>
</protein>
<dbReference type="GO" id="GO:0046872">
    <property type="term" value="F:metal ion binding"/>
    <property type="evidence" value="ECO:0007669"/>
    <property type="project" value="UniProtKB-KW"/>
</dbReference>
<dbReference type="Proteomes" id="UP000515154">
    <property type="component" value="Linkage group LG11"/>
</dbReference>
<name>A0A6P7SWL6_9MOLL</name>
<proteinExistence type="inferred from homology"/>
<keyword evidence="1" id="KW-0408">Iron</keyword>
<keyword evidence="1" id="KW-0813">Transport</keyword>
<reference evidence="3" key="1">
    <citation type="submission" date="2025-08" db="UniProtKB">
        <authorList>
            <consortium name="RefSeq"/>
        </authorList>
    </citation>
    <scope>IDENTIFICATION</scope>
</reference>
<evidence type="ECO:0000313" key="3">
    <source>
        <dbReference type="RefSeq" id="XP_029642637.1"/>
    </source>
</evidence>
<accession>A0A6P7SWL6</accession>
<dbReference type="InterPro" id="IPR009050">
    <property type="entry name" value="Globin-like_sf"/>
</dbReference>
<dbReference type="RefSeq" id="XP_029642637.1">
    <property type="nucleotide sequence ID" value="XM_029786777.2"/>
</dbReference>
<dbReference type="GO" id="GO:0005344">
    <property type="term" value="F:oxygen carrier activity"/>
    <property type="evidence" value="ECO:0007669"/>
    <property type="project" value="UniProtKB-KW"/>
</dbReference>
<keyword evidence="2" id="KW-1185">Reference proteome</keyword>
<dbReference type="KEGG" id="osn:115217156"/>
<evidence type="ECO:0000313" key="2">
    <source>
        <dbReference type="Proteomes" id="UP000515154"/>
    </source>
</evidence>
<evidence type="ECO:0000256" key="1">
    <source>
        <dbReference type="RuleBase" id="RU000356"/>
    </source>
</evidence>
<keyword evidence="1" id="KW-0479">Metal-binding</keyword>
<dbReference type="GO" id="GO:0019825">
    <property type="term" value="F:oxygen binding"/>
    <property type="evidence" value="ECO:0007669"/>
    <property type="project" value="InterPro"/>
</dbReference>